<dbReference type="Proteomes" id="UP001189429">
    <property type="component" value="Unassembled WGS sequence"/>
</dbReference>
<comment type="caution">
    <text evidence="2">The sequence shown here is derived from an EMBL/GenBank/DDBJ whole genome shotgun (WGS) entry which is preliminary data.</text>
</comment>
<protein>
    <submittedName>
        <fullName evidence="2">Uncharacterized protein</fullName>
    </submittedName>
</protein>
<evidence type="ECO:0000313" key="3">
    <source>
        <dbReference type="Proteomes" id="UP001189429"/>
    </source>
</evidence>
<evidence type="ECO:0000313" key="2">
    <source>
        <dbReference type="EMBL" id="CAK0817469.1"/>
    </source>
</evidence>
<proteinExistence type="predicted"/>
<gene>
    <name evidence="2" type="ORF">PCOR1329_LOCUS20092</name>
</gene>
<evidence type="ECO:0000256" key="1">
    <source>
        <dbReference type="SAM" id="MobiDB-lite"/>
    </source>
</evidence>
<keyword evidence="3" id="KW-1185">Reference proteome</keyword>
<sequence length="134" mass="13521">AGLATAGAAHGAPAMTMDLGAAVSAGAPVPPGAPPRAVVGVRALARAASEGSLGSPGCFVGPRSLESFCPPGPPVAYSRPLGSGPKEKRLHRHRLSELRADGSDLRLASRPGALRTRGGGVQRRPGRYARTLES</sequence>
<accession>A0ABN9RL46</accession>
<feature type="region of interest" description="Disordered" evidence="1">
    <location>
        <begin position="96"/>
        <end position="134"/>
    </location>
</feature>
<feature type="non-terminal residue" evidence="2">
    <location>
        <position position="1"/>
    </location>
</feature>
<organism evidence="2 3">
    <name type="scientific">Prorocentrum cordatum</name>
    <dbReference type="NCBI Taxonomy" id="2364126"/>
    <lineage>
        <taxon>Eukaryota</taxon>
        <taxon>Sar</taxon>
        <taxon>Alveolata</taxon>
        <taxon>Dinophyceae</taxon>
        <taxon>Prorocentrales</taxon>
        <taxon>Prorocentraceae</taxon>
        <taxon>Prorocentrum</taxon>
    </lineage>
</organism>
<dbReference type="EMBL" id="CAUYUJ010006476">
    <property type="protein sequence ID" value="CAK0817469.1"/>
    <property type="molecule type" value="Genomic_DNA"/>
</dbReference>
<feature type="region of interest" description="Disordered" evidence="1">
    <location>
        <begin position="71"/>
        <end position="90"/>
    </location>
</feature>
<name>A0ABN9RL46_9DINO</name>
<reference evidence="2" key="1">
    <citation type="submission" date="2023-10" db="EMBL/GenBank/DDBJ databases">
        <authorList>
            <person name="Chen Y."/>
            <person name="Shah S."/>
            <person name="Dougan E. K."/>
            <person name="Thang M."/>
            <person name="Chan C."/>
        </authorList>
    </citation>
    <scope>NUCLEOTIDE SEQUENCE [LARGE SCALE GENOMIC DNA]</scope>
</reference>